<evidence type="ECO:0000256" key="1">
    <source>
        <dbReference type="ARBA" id="ARBA00004173"/>
    </source>
</evidence>
<dbReference type="InterPro" id="IPR027266">
    <property type="entry name" value="TrmE/GcvT-like"/>
</dbReference>
<dbReference type="PIRSF" id="PIRSF006487">
    <property type="entry name" value="GcvT"/>
    <property type="match status" value="1"/>
</dbReference>
<dbReference type="GO" id="GO:0016226">
    <property type="term" value="P:iron-sulfur cluster assembly"/>
    <property type="evidence" value="ECO:0007669"/>
    <property type="project" value="TreeGrafter"/>
</dbReference>
<name>A0A6J7E653_9ZZZZ</name>
<dbReference type="InterPro" id="IPR045179">
    <property type="entry name" value="YgfZ/GcvT"/>
</dbReference>
<organism evidence="4">
    <name type="scientific">freshwater metagenome</name>
    <dbReference type="NCBI Taxonomy" id="449393"/>
    <lineage>
        <taxon>unclassified sequences</taxon>
        <taxon>metagenomes</taxon>
        <taxon>ecological metagenomes</taxon>
    </lineage>
</organism>
<reference evidence="4" key="1">
    <citation type="submission" date="2020-05" db="EMBL/GenBank/DDBJ databases">
        <authorList>
            <person name="Chiriac C."/>
            <person name="Salcher M."/>
            <person name="Ghai R."/>
            <person name="Kavagutti S V."/>
        </authorList>
    </citation>
    <scope>NUCLEOTIDE SEQUENCE</scope>
</reference>
<evidence type="ECO:0000313" key="4">
    <source>
        <dbReference type="EMBL" id="CAB4876009.1"/>
    </source>
</evidence>
<evidence type="ECO:0000256" key="3">
    <source>
        <dbReference type="ARBA" id="ARBA00023128"/>
    </source>
</evidence>
<dbReference type="PANTHER" id="PTHR22602">
    <property type="entry name" value="TRANSFERASE CAF17, MITOCHONDRIAL-RELATED"/>
    <property type="match status" value="1"/>
</dbReference>
<dbReference type="AlphaFoldDB" id="A0A6J7E653"/>
<protein>
    <submittedName>
        <fullName evidence="4">Unannotated protein</fullName>
    </submittedName>
</protein>
<dbReference type="EMBL" id="CAFBLP010000022">
    <property type="protein sequence ID" value="CAB4876009.1"/>
    <property type="molecule type" value="Genomic_DNA"/>
</dbReference>
<gene>
    <name evidence="4" type="ORF">UFOPK3376_01130</name>
</gene>
<comment type="subcellular location">
    <subcellularLocation>
        <location evidence="1">Mitochondrion</location>
    </subcellularLocation>
</comment>
<dbReference type="InterPro" id="IPR017703">
    <property type="entry name" value="YgfZ/GCV_T_CS"/>
</dbReference>
<dbReference type="PANTHER" id="PTHR22602:SF0">
    <property type="entry name" value="TRANSFERASE CAF17, MITOCHONDRIAL-RELATED"/>
    <property type="match status" value="1"/>
</dbReference>
<sequence length="272" mass="29041">MSPFWFEDRRDVVRVSGADALTYLQSQISQDIRGLADGGSAYSFVLQPMGKIDALVRIVRHSAEEFVLDTDPGFGEIVVTRLNRFKIRVKVDIAALAWRCIAVRGADAPIDAAVPAWGRPDAFDILGENPRPPVAVRVGSAEELLAARIEAGWPAMGSEITDASIPAETGVVAEAVNFTKGCYPGQELVERMDSRGSQAPRFVRRLRGTGDAVVGDEVMRDAGVVGHLTSVVGHDGVWAALATVARSVQLGDTVTVRGAVSTLEPARDLPPA</sequence>
<dbReference type="NCBIfam" id="TIGR03317">
    <property type="entry name" value="ygfZ_signature"/>
    <property type="match status" value="1"/>
</dbReference>
<evidence type="ECO:0000256" key="2">
    <source>
        <dbReference type="ARBA" id="ARBA00022946"/>
    </source>
</evidence>
<dbReference type="GO" id="GO:0005739">
    <property type="term" value="C:mitochondrion"/>
    <property type="evidence" value="ECO:0007669"/>
    <property type="project" value="UniProtKB-SubCell"/>
</dbReference>
<dbReference type="Gene3D" id="3.30.1360.120">
    <property type="entry name" value="Probable tRNA modification gtpase trme, domain 1"/>
    <property type="match status" value="1"/>
</dbReference>
<dbReference type="Gene3D" id="3.30.70.1400">
    <property type="entry name" value="Aminomethyltransferase beta-barrel domains"/>
    <property type="match status" value="1"/>
</dbReference>
<keyword evidence="3" id="KW-0496">Mitochondrion</keyword>
<proteinExistence type="predicted"/>
<dbReference type="SUPFAM" id="SSF103025">
    <property type="entry name" value="Folate-binding domain"/>
    <property type="match status" value="1"/>
</dbReference>
<keyword evidence="2" id="KW-0809">Transit peptide</keyword>
<accession>A0A6J7E653</accession>